<feature type="transmembrane region" description="Helical" evidence="2">
    <location>
        <begin position="587"/>
        <end position="606"/>
    </location>
</feature>
<organism evidence="4 5">
    <name type="scientific">Anopheles stephensi</name>
    <name type="common">Indo-Pakistan malaria mosquito</name>
    <dbReference type="NCBI Taxonomy" id="30069"/>
    <lineage>
        <taxon>Eukaryota</taxon>
        <taxon>Metazoa</taxon>
        <taxon>Ecdysozoa</taxon>
        <taxon>Arthropoda</taxon>
        <taxon>Hexapoda</taxon>
        <taxon>Insecta</taxon>
        <taxon>Pterygota</taxon>
        <taxon>Neoptera</taxon>
        <taxon>Endopterygota</taxon>
        <taxon>Diptera</taxon>
        <taxon>Nematocera</taxon>
        <taxon>Culicoidea</taxon>
        <taxon>Culicidae</taxon>
        <taxon>Anophelinae</taxon>
        <taxon>Anopheles</taxon>
    </lineage>
</organism>
<dbReference type="InterPro" id="IPR006202">
    <property type="entry name" value="Neur_chan_lig-bd"/>
</dbReference>
<reference evidence="4" key="2">
    <citation type="submission" date="2020-05" db="UniProtKB">
        <authorList>
            <consortium name="EnsemblMetazoa"/>
        </authorList>
    </citation>
    <scope>IDENTIFICATION</scope>
    <source>
        <strain evidence="4">Indian</strain>
    </source>
</reference>
<name>A0A182Y633_ANOST</name>
<feature type="transmembrane region" description="Helical" evidence="2">
    <location>
        <begin position="203"/>
        <end position="226"/>
    </location>
</feature>
<dbReference type="OMA" id="DMHISRK"/>
<feature type="transmembrane region" description="Helical" evidence="2">
    <location>
        <begin position="618"/>
        <end position="639"/>
    </location>
</feature>
<keyword evidence="2" id="KW-0472">Membrane</keyword>
<evidence type="ECO:0000313" key="4">
    <source>
        <dbReference type="EnsemblMetazoa" id="ASTEI03919-PA"/>
    </source>
</evidence>
<feature type="transmembrane region" description="Helical" evidence="2">
    <location>
        <begin position="556"/>
        <end position="580"/>
    </location>
</feature>
<feature type="domain" description="Neurotransmitter-gated ion-channel ligand-binding" evidence="3">
    <location>
        <begin position="4"/>
        <end position="201"/>
    </location>
</feature>
<evidence type="ECO:0000259" key="3">
    <source>
        <dbReference type="Pfam" id="PF02931"/>
    </source>
</evidence>
<dbReference type="GO" id="GO:0004888">
    <property type="term" value="F:transmembrane signaling receptor activity"/>
    <property type="evidence" value="ECO:0007669"/>
    <property type="project" value="InterPro"/>
</dbReference>
<feature type="transmembrane region" description="Helical" evidence="2">
    <location>
        <begin position="741"/>
        <end position="758"/>
    </location>
</feature>
<evidence type="ECO:0000256" key="1">
    <source>
        <dbReference type="SAM" id="MobiDB-lite"/>
    </source>
</evidence>
<sequence>MLKKLLCSNYDKTERPVRNHNTTVNVTTQMFLKEYYVRQSEPSLYLSVWMSLSWMDEFLTWDRADYGMEMLNIDSSELWRPTIETLDSKPAGTLQKSCRDHQCELKHNGNVSCISPCTFELHCYSTNSDWPYDVMDCSLYLSTWLEYANTLNITTQSNVSRQYLKEQSSWKLVTSHVTSRVATSFEDYPFISYKFILERHMGVYTAVMGPGFMLVVVSLAVLWMNSASPERLYILSVTCLGHYIYLEYIYWHLAYNTRDVPKILLFFRDSLLINVLMLIFTIVLRHTAPRTCSSERLIDRLAVKVASTSFGRVWLHSDHSNNPKQTRPIREEAQTDREHYRPMENGNGDTVTLVVNGVDNASAPAAASDGEQHRTDLVIMFIDRTILLCCMSEEKSTLFLYVWMSLSWKDEFLTWDRAEYGFDKLVVESSELWRPTFVAFHNLKSGNGHSACANHHCEVKQTGMVICVPPCQYEALCVSNTANWPFDSLKCTMFLGAWLENVNQINISRMSNVSTSGIEVSHAEWKIQSSILLHIFLPDNTSYPSLEYVFTLERHIAIYGAILTPGFLMIIIDLAVLWMNSGSTERLYILCAICVGHFTYMEYLYWRVPYHGEAVPKMLLFFRDSLVINVLMLAFTIILRHTASKADGTERLVDKLAFRVASTRFGKAFLQMEEPIGSNAEDTTENANADGGNSNRSRSDHVDGDNVNLVSDAPDSDAPTKRAGYAEQQQPNVVTVFMDRIMFVSAVLCYVFMVFSLLPKENMI</sequence>
<dbReference type="VEuPathDB" id="VectorBase:ASTEI20_041276"/>
<dbReference type="STRING" id="30069.A0A182Y633"/>
<dbReference type="VEuPathDB" id="VectorBase:ASTE011396"/>
<dbReference type="VEuPathDB" id="VectorBase:ASTEI03919"/>
<dbReference type="PANTHER" id="PTHR18945">
    <property type="entry name" value="NEUROTRANSMITTER GATED ION CHANNEL"/>
    <property type="match status" value="1"/>
</dbReference>
<reference evidence="5" key="1">
    <citation type="journal article" date="2014" name="Genome Biol.">
        <title>Genome analysis of a major urban malaria vector mosquito, Anopheles stephensi.</title>
        <authorList>
            <person name="Jiang X."/>
            <person name="Peery A."/>
            <person name="Hall A.B."/>
            <person name="Sharma A."/>
            <person name="Chen X.G."/>
            <person name="Waterhouse R.M."/>
            <person name="Komissarov A."/>
            <person name="Riehle M.M."/>
            <person name="Shouche Y."/>
            <person name="Sharakhova M.V."/>
            <person name="Lawson D."/>
            <person name="Pakpour N."/>
            <person name="Arensburger P."/>
            <person name="Davidson V.L."/>
            <person name="Eiglmeier K."/>
            <person name="Emrich S."/>
            <person name="George P."/>
            <person name="Kennedy R.C."/>
            <person name="Mane S.P."/>
            <person name="Maslen G."/>
            <person name="Oringanje C."/>
            <person name="Qi Y."/>
            <person name="Settlage R."/>
            <person name="Tojo M."/>
            <person name="Tubio J.M."/>
            <person name="Unger M.F."/>
            <person name="Wang B."/>
            <person name="Vernick K.D."/>
            <person name="Ribeiro J.M."/>
            <person name="James A.A."/>
            <person name="Michel K."/>
            <person name="Riehle M.A."/>
            <person name="Luckhart S."/>
            <person name="Sharakhov I.V."/>
            <person name="Tu Z."/>
        </authorList>
    </citation>
    <scope>NUCLEOTIDE SEQUENCE [LARGE SCALE GENOMIC DNA]</scope>
    <source>
        <strain evidence="5">Indian</strain>
    </source>
</reference>
<feature type="domain" description="Neurotransmitter-gated ion-channel ligand-binding" evidence="3">
    <location>
        <begin position="389"/>
        <end position="555"/>
    </location>
</feature>
<dbReference type="Pfam" id="PF02931">
    <property type="entry name" value="Neur_chan_LBD"/>
    <property type="match status" value="2"/>
</dbReference>
<feature type="region of interest" description="Disordered" evidence="1">
    <location>
        <begin position="679"/>
        <end position="725"/>
    </location>
</feature>
<dbReference type="VEuPathDB" id="VectorBase:ASTE008369"/>
<feature type="transmembrane region" description="Helical" evidence="2">
    <location>
        <begin position="263"/>
        <end position="284"/>
    </location>
</feature>
<evidence type="ECO:0000256" key="2">
    <source>
        <dbReference type="SAM" id="Phobius"/>
    </source>
</evidence>
<proteinExistence type="predicted"/>
<dbReference type="AlphaFoldDB" id="A0A182Y633"/>
<dbReference type="GO" id="GO:0005230">
    <property type="term" value="F:extracellular ligand-gated monoatomic ion channel activity"/>
    <property type="evidence" value="ECO:0007669"/>
    <property type="project" value="InterPro"/>
</dbReference>
<accession>A0A182Y633</accession>
<keyword evidence="5" id="KW-1185">Reference proteome</keyword>
<dbReference type="EnsemblMetazoa" id="ASTEI03919-RA">
    <property type="protein sequence ID" value="ASTEI03919-PA"/>
    <property type="gene ID" value="ASTEI03919"/>
</dbReference>
<dbReference type="CDD" id="cd18989">
    <property type="entry name" value="LGIC_ECD_cation"/>
    <property type="match status" value="2"/>
</dbReference>
<keyword evidence="2" id="KW-0812">Transmembrane</keyword>
<dbReference type="GO" id="GO:0016020">
    <property type="term" value="C:membrane"/>
    <property type="evidence" value="ECO:0007669"/>
    <property type="project" value="InterPro"/>
</dbReference>
<protein>
    <recommendedName>
        <fullName evidence="3">Neurotransmitter-gated ion-channel ligand-binding domain-containing protein</fullName>
    </recommendedName>
</protein>
<feature type="transmembrane region" description="Helical" evidence="2">
    <location>
        <begin position="232"/>
        <end position="251"/>
    </location>
</feature>
<dbReference type="Proteomes" id="UP000076408">
    <property type="component" value="Unassembled WGS sequence"/>
</dbReference>
<feature type="compositionally biased region" description="Polar residues" evidence="1">
    <location>
        <begin position="685"/>
        <end position="696"/>
    </location>
</feature>
<keyword evidence="2" id="KW-1133">Transmembrane helix</keyword>
<dbReference type="SUPFAM" id="SSF63712">
    <property type="entry name" value="Nicotinic receptor ligand binding domain-like"/>
    <property type="match status" value="2"/>
</dbReference>
<dbReference type="InterPro" id="IPR006201">
    <property type="entry name" value="Neur_channel"/>
</dbReference>
<evidence type="ECO:0000313" key="5">
    <source>
        <dbReference type="Proteomes" id="UP000076408"/>
    </source>
</evidence>
<dbReference type="InterPro" id="IPR036734">
    <property type="entry name" value="Neur_chan_lig-bd_sf"/>
</dbReference>
<dbReference type="Gene3D" id="2.70.170.10">
    <property type="entry name" value="Neurotransmitter-gated ion-channel ligand-binding domain"/>
    <property type="match status" value="2"/>
</dbReference>